<dbReference type="AlphaFoldDB" id="A0A345Y9L0"/>
<evidence type="ECO:0000313" key="2">
    <source>
        <dbReference type="Proteomes" id="UP000254537"/>
    </source>
</evidence>
<protein>
    <submittedName>
        <fullName evidence="1">DUF1415 domain-containing protein</fullName>
    </submittedName>
</protein>
<reference evidence="1 2" key="1">
    <citation type="submission" date="2018-07" db="EMBL/GenBank/DDBJ databases">
        <title>Crenobacter cavernae sp. nov., isolated from a karst cave.</title>
        <authorList>
            <person name="Zhu H."/>
        </authorList>
    </citation>
    <scope>NUCLEOTIDE SEQUENCE [LARGE SCALE GENOMIC DNA]</scope>
    <source>
        <strain evidence="1 2">K1W11S-77</strain>
    </source>
</reference>
<dbReference type="Proteomes" id="UP000254537">
    <property type="component" value="Chromosome"/>
</dbReference>
<dbReference type="InterPro" id="IPR009858">
    <property type="entry name" value="DUF1415"/>
</dbReference>
<gene>
    <name evidence="1" type="ORF">DWG20_14940</name>
</gene>
<proteinExistence type="predicted"/>
<name>A0A345Y9L0_9NEIS</name>
<dbReference type="KEGG" id="ccah:DWG20_14940"/>
<evidence type="ECO:0000313" key="1">
    <source>
        <dbReference type="EMBL" id="AXK40612.1"/>
    </source>
</evidence>
<accession>A0A345Y9L0</accession>
<dbReference type="RefSeq" id="WP_115434539.1">
    <property type="nucleotide sequence ID" value="NZ_CP031337.1"/>
</dbReference>
<dbReference type="Pfam" id="PF07209">
    <property type="entry name" value="DUF1415"/>
    <property type="match status" value="1"/>
</dbReference>
<sequence>MYQAPAQDDASQDETVVDITRQWLEKAVIGLNLCPFAKAVHVKKQIRYVVSHAKNIDTLLEELTIELETLAEASPDAIDTTLLIHPWALSDFLDYNDFLDIADAVVEELELDGILQVASFHPDYQFEGTEADDIENFSNRAPFPTLHLLREDSIERAVEAFPDAGDIYERNIETLKKLGHDGWNALGIGQKKH</sequence>
<dbReference type="OrthoDB" id="277390at2"/>
<organism evidence="1 2">
    <name type="scientific">Crenobacter cavernae</name>
    <dbReference type="NCBI Taxonomy" id="2290923"/>
    <lineage>
        <taxon>Bacteria</taxon>
        <taxon>Pseudomonadati</taxon>
        <taxon>Pseudomonadota</taxon>
        <taxon>Betaproteobacteria</taxon>
        <taxon>Neisseriales</taxon>
        <taxon>Neisseriaceae</taxon>
        <taxon>Crenobacter</taxon>
    </lineage>
</organism>
<dbReference type="EMBL" id="CP031337">
    <property type="protein sequence ID" value="AXK40612.1"/>
    <property type="molecule type" value="Genomic_DNA"/>
</dbReference>